<proteinExistence type="inferred from homology"/>
<organism evidence="12 13">
    <name type="scientific">Elaeis guineensis var. tenera</name>
    <name type="common">Oil palm</name>
    <dbReference type="NCBI Taxonomy" id="51953"/>
    <lineage>
        <taxon>Eukaryota</taxon>
        <taxon>Viridiplantae</taxon>
        <taxon>Streptophyta</taxon>
        <taxon>Embryophyta</taxon>
        <taxon>Tracheophyta</taxon>
        <taxon>Spermatophyta</taxon>
        <taxon>Magnoliopsida</taxon>
        <taxon>Liliopsida</taxon>
        <taxon>Arecaceae</taxon>
        <taxon>Arecoideae</taxon>
        <taxon>Cocoseae</taxon>
        <taxon>Elaeidinae</taxon>
        <taxon>Elaeis</taxon>
    </lineage>
</organism>
<dbReference type="InterPro" id="IPR019821">
    <property type="entry name" value="Kinesin_motor_CS"/>
</dbReference>
<gene>
    <name evidence="13" type="primary">LOC105048061</name>
</gene>
<dbReference type="GO" id="GO:0005524">
    <property type="term" value="F:ATP binding"/>
    <property type="evidence" value="ECO:0007669"/>
    <property type="project" value="UniProtKB-UniRule"/>
</dbReference>
<keyword evidence="12" id="KW-1185">Reference proteome</keyword>
<feature type="domain" description="Kinesin motor" evidence="11">
    <location>
        <begin position="354"/>
        <end position="681"/>
    </location>
</feature>
<dbReference type="AlphaFoldDB" id="A0A8N4I9L5"/>
<dbReference type="PROSITE" id="PS00411">
    <property type="entry name" value="KINESIN_MOTOR_1"/>
    <property type="match status" value="1"/>
</dbReference>
<dbReference type="InterPro" id="IPR036961">
    <property type="entry name" value="Kinesin_motor_dom_sf"/>
</dbReference>
<evidence type="ECO:0000256" key="10">
    <source>
        <dbReference type="SAM" id="MobiDB-lite"/>
    </source>
</evidence>
<name>A0A8N4I9L5_ELAGV</name>
<dbReference type="GO" id="GO:0008017">
    <property type="term" value="F:microtubule binding"/>
    <property type="evidence" value="ECO:0007669"/>
    <property type="project" value="InterPro"/>
</dbReference>
<evidence type="ECO:0000313" key="12">
    <source>
        <dbReference type="Proteomes" id="UP000504607"/>
    </source>
</evidence>
<feature type="coiled-coil region" evidence="9">
    <location>
        <begin position="168"/>
        <end position="259"/>
    </location>
</feature>
<evidence type="ECO:0000259" key="11">
    <source>
        <dbReference type="PROSITE" id="PS50067"/>
    </source>
</evidence>
<dbReference type="FunFam" id="3.40.850.10:FF:000044">
    <property type="entry name" value="p-loop containing nucleoside triphosphate hydrolases superfamily protein"/>
    <property type="match status" value="1"/>
</dbReference>
<evidence type="ECO:0000256" key="4">
    <source>
        <dbReference type="ARBA" id="ARBA00022840"/>
    </source>
</evidence>
<dbReference type="Pfam" id="PF00225">
    <property type="entry name" value="Kinesin"/>
    <property type="match status" value="1"/>
</dbReference>
<dbReference type="Proteomes" id="UP000504607">
    <property type="component" value="Chromosome 7"/>
</dbReference>
<evidence type="ECO:0000256" key="6">
    <source>
        <dbReference type="ARBA" id="ARBA00023175"/>
    </source>
</evidence>
<evidence type="ECO:0000256" key="1">
    <source>
        <dbReference type="ARBA" id="ARBA00010899"/>
    </source>
</evidence>
<dbReference type="PROSITE" id="PS50067">
    <property type="entry name" value="KINESIN_MOTOR_2"/>
    <property type="match status" value="1"/>
</dbReference>
<protein>
    <recommendedName>
        <fullName evidence="8">Kinesin-like protein</fullName>
    </recommendedName>
</protein>
<feature type="compositionally biased region" description="Low complexity" evidence="10">
    <location>
        <begin position="745"/>
        <end position="755"/>
    </location>
</feature>
<dbReference type="InterPro" id="IPR027417">
    <property type="entry name" value="P-loop_NTPase"/>
</dbReference>
<evidence type="ECO:0000256" key="2">
    <source>
        <dbReference type="ARBA" id="ARBA00022701"/>
    </source>
</evidence>
<comment type="similarity">
    <text evidence="1">Belongs to the TRAFAC class myosin-kinesin ATPase superfamily. Kinesin family. KIN-14 subfamily.</text>
</comment>
<dbReference type="OrthoDB" id="3176171at2759"/>
<evidence type="ECO:0000313" key="13">
    <source>
        <dbReference type="RefSeq" id="XP_029121302.1"/>
    </source>
</evidence>
<keyword evidence="3 7" id="KW-0547">Nucleotide-binding</keyword>
<dbReference type="RefSeq" id="XP_029121302.1">
    <property type="nucleotide sequence ID" value="XM_029265469.1"/>
</dbReference>
<reference evidence="13" key="1">
    <citation type="submission" date="2025-08" db="UniProtKB">
        <authorList>
            <consortium name="RefSeq"/>
        </authorList>
    </citation>
    <scope>IDENTIFICATION</scope>
</reference>
<dbReference type="GO" id="GO:0007018">
    <property type="term" value="P:microtubule-based movement"/>
    <property type="evidence" value="ECO:0007669"/>
    <property type="project" value="InterPro"/>
</dbReference>
<keyword evidence="6 7" id="KW-0505">Motor protein</keyword>
<dbReference type="PANTHER" id="PTHR47972:SF14">
    <property type="entry name" value="KINESIN-LIKE PROTEIN KIN-14J"/>
    <property type="match status" value="1"/>
</dbReference>
<keyword evidence="2 8" id="KW-0493">Microtubule</keyword>
<dbReference type="InterPro" id="IPR001752">
    <property type="entry name" value="Kinesin_motor_dom"/>
</dbReference>
<evidence type="ECO:0000256" key="9">
    <source>
        <dbReference type="SAM" id="Coils"/>
    </source>
</evidence>
<dbReference type="PANTHER" id="PTHR47972">
    <property type="entry name" value="KINESIN-LIKE PROTEIN KLP-3"/>
    <property type="match status" value="1"/>
</dbReference>
<dbReference type="GO" id="GO:0005874">
    <property type="term" value="C:microtubule"/>
    <property type="evidence" value="ECO:0007669"/>
    <property type="project" value="UniProtKB-KW"/>
</dbReference>
<feature type="compositionally biased region" description="Basic and acidic residues" evidence="10">
    <location>
        <begin position="798"/>
        <end position="815"/>
    </location>
</feature>
<feature type="compositionally biased region" description="Polar residues" evidence="10">
    <location>
        <begin position="7"/>
        <end position="16"/>
    </location>
</feature>
<feature type="coiled-coil region" evidence="9">
    <location>
        <begin position="695"/>
        <end position="725"/>
    </location>
</feature>
<feature type="region of interest" description="Disordered" evidence="10">
    <location>
        <begin position="727"/>
        <end position="826"/>
    </location>
</feature>
<sequence length="932" mass="103671">MDLLRGENTQSGQQSPVLGDERRLSLTEAKLQHVLRSPVMSEPISGLSHHAGHKFHEVFQLKQGLYSDLPSAKISEMIKSNSLDNAPTQSLLSVVNGILDESIERKNGEIPYCVACLLRKVVQEIERRISTQAEHIRNQNNLVKAREQKYQLRIKVLEALANGTSEGTQAVMNQLQQTKMEKNKLEERNKVWDDNVVSLMKEKENSDNIVSKLKEDLETTKKSYEQQCLQLETKAKETKEELEQRIKAVEFLLAESRKKTKELETFSESKSQNWKQKAHVVHNLIDLQLQSVQDLRTSSDSIKNAVINTQKRWSEEFTTFAQKLKVITDAIKNYHTLLAENKRLYNEVQELKGNIRVYCRIRPFLTGENQKLTTIDYIGENGELVLVNPSKQGKDGRKMFKFNKVYGPAATQEEVFLDTQPLIRSVLDGYNVCIFAYGQTGSGKTYTMTGPNSPEKERGVDYQALNDLFYISRSRRDTFMYEVGVQMVEIYNEQVRDLLSSDGSQKRLGIVNTSQPNGLAVPEASMYPVQSTSDVMDLMQTGLTNRAMSATALNERSSRSHSIVTIHVQGVDLKTGATLHGSLHLVDLAGSERVDHSQVTGDRLKEAQHINKSLSALGDVIFALSQKSGHVPYRNSKLTQVLQSSLGGHAKTLMFVQINPDAGSYSETLSTLKFAERVSGVELGAARSQKDGKDVRDLMEQVASLKDAIARKDEEIEQLQLLKDIKNQSPSTNSERRGGITLKQSSSAPSISSRSRTVQQGWRLSDGKAVISNNKAVSDPENYLDPSDKQSESGSHQSADDLKHQKEISGQRKVAEGGIGQSSADFKLLGFGDADSEERLSDISDGGLSMGTETDGSSSVVELALFPEQGKPAEVTKKKMPKVSTRIPKPPPPPPPQKIGQTTSTQLKLKETLKSARDNSSYASSRLYGENI</sequence>
<feature type="region of interest" description="Disordered" evidence="10">
    <location>
        <begin position="871"/>
        <end position="932"/>
    </location>
</feature>
<dbReference type="SMART" id="SM00129">
    <property type="entry name" value="KISc"/>
    <property type="match status" value="1"/>
</dbReference>
<evidence type="ECO:0000256" key="5">
    <source>
        <dbReference type="ARBA" id="ARBA00023054"/>
    </source>
</evidence>
<feature type="compositionally biased region" description="Basic and acidic residues" evidence="10">
    <location>
        <begin position="908"/>
        <end position="917"/>
    </location>
</feature>
<keyword evidence="5 9" id="KW-0175">Coiled coil</keyword>
<feature type="compositionally biased region" description="Pro residues" evidence="10">
    <location>
        <begin position="888"/>
        <end position="897"/>
    </location>
</feature>
<evidence type="ECO:0000256" key="7">
    <source>
        <dbReference type="PROSITE-ProRule" id="PRU00283"/>
    </source>
</evidence>
<evidence type="ECO:0000256" key="3">
    <source>
        <dbReference type="ARBA" id="ARBA00022741"/>
    </source>
</evidence>
<evidence type="ECO:0000256" key="8">
    <source>
        <dbReference type="RuleBase" id="RU000394"/>
    </source>
</evidence>
<dbReference type="GO" id="GO:0003777">
    <property type="term" value="F:microtubule motor activity"/>
    <property type="evidence" value="ECO:0007669"/>
    <property type="project" value="InterPro"/>
</dbReference>
<dbReference type="InterPro" id="IPR027640">
    <property type="entry name" value="Kinesin-like_fam"/>
</dbReference>
<accession>A0A8N4I9L5</accession>
<feature type="region of interest" description="Disordered" evidence="10">
    <location>
        <begin position="1"/>
        <end position="21"/>
    </location>
</feature>
<dbReference type="SUPFAM" id="SSF52540">
    <property type="entry name" value="P-loop containing nucleoside triphosphate hydrolases"/>
    <property type="match status" value="1"/>
</dbReference>
<dbReference type="Gene3D" id="3.40.850.10">
    <property type="entry name" value="Kinesin motor domain"/>
    <property type="match status" value="1"/>
</dbReference>
<keyword evidence="4 7" id="KW-0067">ATP-binding</keyword>
<feature type="binding site" evidence="7">
    <location>
        <begin position="438"/>
        <end position="445"/>
    </location>
    <ligand>
        <name>ATP</name>
        <dbReference type="ChEBI" id="CHEBI:30616"/>
    </ligand>
</feature>
<dbReference type="PRINTS" id="PR00380">
    <property type="entry name" value="KINESINHEAVY"/>
</dbReference>